<dbReference type="EMBL" id="JACHIO010000006">
    <property type="protein sequence ID" value="MBB5063363.1"/>
    <property type="molecule type" value="Genomic_DNA"/>
</dbReference>
<feature type="transmembrane region" description="Helical" evidence="7">
    <location>
        <begin position="231"/>
        <end position="249"/>
    </location>
</feature>
<evidence type="ECO:0000256" key="4">
    <source>
        <dbReference type="ARBA" id="ARBA00022692"/>
    </source>
</evidence>
<keyword evidence="8" id="KW-0449">Lipoprotein</keyword>
<evidence type="ECO:0000256" key="6">
    <source>
        <dbReference type="ARBA" id="ARBA00023136"/>
    </source>
</evidence>
<dbReference type="GO" id="GO:0008961">
    <property type="term" value="F:phosphatidylglycerol-prolipoprotein diacylglyceryl transferase activity"/>
    <property type="evidence" value="ECO:0007669"/>
    <property type="project" value="InterPro"/>
</dbReference>
<sequence>MNFLLHATAMFVPGFLRLGRLHLPVYGLFAAAGLVAALALSQRTARRVGIPAEKLWDAGLFGIVASFIASRALLVAMDPHAFLKYPLLVLALPSLTYGGMMLTGVLVLGYLRWKSLPLGDVLDAWAPCAALLAAVLSLGHFVEGTEAGMPTRLPWGVITPGDTVLGHVHPVQLYAMAIALVLCVVLLRVLSRRRYAGKVAGIGLLVGGAIAFLLDMLTQPVESLGDGWLDPGQWIALGAIVLGAMIFTVKSPALQEKFVLAAESRIATTSEG</sequence>
<dbReference type="EC" id="2.-.-.-" evidence="8"/>
<evidence type="ECO:0000256" key="1">
    <source>
        <dbReference type="ARBA" id="ARBA00007150"/>
    </source>
</evidence>
<evidence type="ECO:0000256" key="3">
    <source>
        <dbReference type="ARBA" id="ARBA00022679"/>
    </source>
</evidence>
<feature type="transmembrane region" description="Helical" evidence="7">
    <location>
        <begin position="87"/>
        <end position="110"/>
    </location>
</feature>
<dbReference type="GO" id="GO:0042158">
    <property type="term" value="P:lipoprotein biosynthetic process"/>
    <property type="evidence" value="ECO:0007669"/>
    <property type="project" value="InterPro"/>
</dbReference>
<protein>
    <submittedName>
        <fullName evidence="8">Phosphatidylglycerol:prolipoprotein diacylglycerol transferase</fullName>
        <ecNumber evidence="8">2.-.-.-</ecNumber>
    </submittedName>
</protein>
<feature type="transmembrane region" description="Helical" evidence="7">
    <location>
        <begin position="171"/>
        <end position="190"/>
    </location>
</feature>
<keyword evidence="4 7" id="KW-0812">Transmembrane</keyword>
<feature type="transmembrane region" description="Helical" evidence="7">
    <location>
        <begin position="55"/>
        <end position="75"/>
    </location>
</feature>
<comment type="similarity">
    <text evidence="1">Belongs to the Lgt family.</text>
</comment>
<evidence type="ECO:0000313" key="9">
    <source>
        <dbReference type="Proteomes" id="UP000584867"/>
    </source>
</evidence>
<name>A0A7W8E8G2_9BACT</name>
<dbReference type="AlphaFoldDB" id="A0A7W8E8G2"/>
<evidence type="ECO:0000313" key="8">
    <source>
        <dbReference type="EMBL" id="MBB5063363.1"/>
    </source>
</evidence>
<reference evidence="8 9" key="1">
    <citation type="submission" date="2020-08" db="EMBL/GenBank/DDBJ databases">
        <title>Genomic Encyclopedia of Type Strains, Phase IV (KMG-V): Genome sequencing to study the core and pangenomes of soil and plant-associated prokaryotes.</title>
        <authorList>
            <person name="Whitman W."/>
        </authorList>
    </citation>
    <scope>NUCLEOTIDE SEQUENCE [LARGE SCALE GENOMIC DNA]</scope>
    <source>
        <strain evidence="8 9">X5P3</strain>
    </source>
</reference>
<dbReference type="Proteomes" id="UP000584867">
    <property type="component" value="Unassembled WGS sequence"/>
</dbReference>
<keyword evidence="3 8" id="KW-0808">Transferase</keyword>
<keyword evidence="2" id="KW-1003">Cell membrane</keyword>
<keyword evidence="5 7" id="KW-1133">Transmembrane helix</keyword>
<dbReference type="PANTHER" id="PTHR30589:SF0">
    <property type="entry name" value="PHOSPHATIDYLGLYCEROL--PROLIPOPROTEIN DIACYLGLYCERYL TRANSFERASE"/>
    <property type="match status" value="1"/>
</dbReference>
<dbReference type="InterPro" id="IPR001640">
    <property type="entry name" value="Lgt"/>
</dbReference>
<feature type="transmembrane region" description="Helical" evidence="7">
    <location>
        <begin position="122"/>
        <end position="142"/>
    </location>
</feature>
<dbReference type="RefSeq" id="WP_184254487.1">
    <property type="nucleotide sequence ID" value="NZ_JACHIO010000006.1"/>
</dbReference>
<proteinExistence type="inferred from homology"/>
<evidence type="ECO:0000256" key="5">
    <source>
        <dbReference type="ARBA" id="ARBA00022989"/>
    </source>
</evidence>
<dbReference type="GO" id="GO:0005886">
    <property type="term" value="C:plasma membrane"/>
    <property type="evidence" value="ECO:0007669"/>
    <property type="project" value="InterPro"/>
</dbReference>
<evidence type="ECO:0000256" key="2">
    <source>
        <dbReference type="ARBA" id="ARBA00022475"/>
    </source>
</evidence>
<feature type="transmembrane region" description="Helical" evidence="7">
    <location>
        <begin position="202"/>
        <end position="219"/>
    </location>
</feature>
<organism evidence="8 9">
    <name type="scientific">Granulicella mallensis</name>
    <dbReference type="NCBI Taxonomy" id="940614"/>
    <lineage>
        <taxon>Bacteria</taxon>
        <taxon>Pseudomonadati</taxon>
        <taxon>Acidobacteriota</taxon>
        <taxon>Terriglobia</taxon>
        <taxon>Terriglobales</taxon>
        <taxon>Acidobacteriaceae</taxon>
        <taxon>Granulicella</taxon>
    </lineage>
</organism>
<gene>
    <name evidence="8" type="ORF">HDF15_001705</name>
</gene>
<accession>A0A7W8E8G2</accession>
<evidence type="ECO:0000256" key="7">
    <source>
        <dbReference type="SAM" id="Phobius"/>
    </source>
</evidence>
<comment type="caution">
    <text evidence="8">The sequence shown here is derived from an EMBL/GenBank/DDBJ whole genome shotgun (WGS) entry which is preliminary data.</text>
</comment>
<feature type="transmembrane region" description="Helical" evidence="7">
    <location>
        <begin position="23"/>
        <end position="43"/>
    </location>
</feature>
<dbReference type="PANTHER" id="PTHR30589">
    <property type="entry name" value="PROLIPOPROTEIN DIACYLGLYCERYL TRANSFERASE"/>
    <property type="match status" value="1"/>
</dbReference>
<keyword evidence="6 7" id="KW-0472">Membrane</keyword>
<dbReference type="Pfam" id="PF01790">
    <property type="entry name" value="LGT"/>
    <property type="match status" value="1"/>
</dbReference>